<evidence type="ECO:0000313" key="2">
    <source>
        <dbReference type="EMBL" id="EEV18576.1"/>
    </source>
</evidence>
<evidence type="ECO:0000256" key="1">
    <source>
        <dbReference type="SAM" id="MobiDB-lite"/>
    </source>
</evidence>
<accession>C8PEU8</accession>
<dbReference type="Proteomes" id="UP000005709">
    <property type="component" value="Unassembled WGS sequence"/>
</dbReference>
<keyword evidence="3" id="KW-1185">Reference proteome</keyword>
<gene>
    <name evidence="2" type="ORF">CAMGR0001_2587</name>
</gene>
<proteinExistence type="predicted"/>
<feature type="region of interest" description="Disordered" evidence="1">
    <location>
        <begin position="57"/>
        <end position="76"/>
    </location>
</feature>
<protein>
    <submittedName>
        <fullName evidence="2">Uncharacterized protein</fullName>
    </submittedName>
</protein>
<sequence length="76" mass="8498">MQKQCRAQPALTQPLEHVTGNCSRLWEPWRSFYRGGSDACPAHRAWGLRGPSAAFCKRSSRRSPAKQGGIFPLDAR</sequence>
<name>C8PEU8_9BACT</name>
<dbReference type="EMBL" id="ACYG01000009">
    <property type="protein sequence ID" value="EEV18576.1"/>
    <property type="molecule type" value="Genomic_DNA"/>
</dbReference>
<dbReference type="AlphaFoldDB" id="C8PEU8"/>
<organism evidence="2 3">
    <name type="scientific">Campylobacter gracilis RM3268</name>
    <dbReference type="NCBI Taxonomy" id="553220"/>
    <lineage>
        <taxon>Bacteria</taxon>
        <taxon>Pseudomonadati</taxon>
        <taxon>Campylobacterota</taxon>
        <taxon>Epsilonproteobacteria</taxon>
        <taxon>Campylobacterales</taxon>
        <taxon>Campylobacteraceae</taxon>
        <taxon>Campylobacter</taxon>
    </lineage>
</organism>
<comment type="caution">
    <text evidence="2">The sequence shown here is derived from an EMBL/GenBank/DDBJ whole genome shotgun (WGS) entry which is preliminary data.</text>
</comment>
<evidence type="ECO:0000313" key="3">
    <source>
        <dbReference type="Proteomes" id="UP000005709"/>
    </source>
</evidence>
<reference evidence="2 3" key="1">
    <citation type="submission" date="2009-07" db="EMBL/GenBank/DDBJ databases">
        <authorList>
            <person name="Madupu R."/>
            <person name="Sebastian Y."/>
            <person name="Durkin A.S."/>
            <person name="Torralba M."/>
            <person name="Methe B."/>
            <person name="Sutton G.G."/>
            <person name="Strausberg R.L."/>
            <person name="Nelson K.E."/>
        </authorList>
    </citation>
    <scope>NUCLEOTIDE SEQUENCE [LARGE SCALE GENOMIC DNA]</scope>
    <source>
        <strain evidence="2 3">RM3268</strain>
    </source>
</reference>